<sequence length="570" mass="63300">MESPVVLDKPPEYHGNDVSGCIKQRLVIPDFGENFGGFDRFPFDDIPPEFREHFPSHWNRRFGSRDEAPPQPHAQGSPPTAPPHQHTAATQTEHASPAPTETEHLQTPLPQYGLRNTVDLGQKSPADPSLVDADERTHRSMSAPPDNRPLNDMSSQQPEHPPHAEHASNVRHIPIFVEGRDEPVINKADLGKPYSEPKQPFTPPQQPFTPPQQPHIDRDQYFADDGPASFHHQPNFSRAFGTPFNKGFRQGPQPFTQQKVYPQTAFTRGASPQRSQSPKQPAAPQQVPVHHEHAAPHTEAPSKPQPKQTPPPQPPQPQREQTPPQAPPKPCANDPITQILSIQTDVLNLMTEVENFTGSKKDKRYMFLDEMLTRNLIKLDNIETEGKENIRLARKEAIRCIQKCIAVLEAKAEKGSSTAQTQDVEMKESTESSDTSAATNGEIEMKEEKAVPPVDQVEPQADSKKLKSQMETQPQDEPKTQPEAAPHPTNTQSQGETKPSEDKPEVVEDKSSSEKKVVNKRDKSKDKAPADSAEAGNDSNKIEENVEVMKVEAKGDKTEHVMEVDGAASQ</sequence>
<evidence type="ECO:0000256" key="2">
    <source>
        <dbReference type="SAM" id="MobiDB-lite"/>
    </source>
</evidence>
<dbReference type="PROSITE" id="PS51035">
    <property type="entry name" value="BAG"/>
    <property type="match status" value="1"/>
</dbReference>
<dbReference type="GO" id="GO:0005634">
    <property type="term" value="C:nucleus"/>
    <property type="evidence" value="ECO:0007669"/>
    <property type="project" value="TreeGrafter"/>
</dbReference>
<feature type="compositionally biased region" description="Low complexity" evidence="2">
    <location>
        <begin position="83"/>
        <end position="92"/>
    </location>
</feature>
<keyword evidence="5" id="KW-1185">Reference proteome</keyword>
<dbReference type="SUPFAM" id="SSF63491">
    <property type="entry name" value="BAG domain"/>
    <property type="match status" value="1"/>
</dbReference>
<feature type="compositionally biased region" description="Basic and acidic residues" evidence="2">
    <location>
        <begin position="498"/>
        <end position="529"/>
    </location>
</feature>
<feature type="compositionally biased region" description="Low complexity" evidence="2">
    <location>
        <begin position="270"/>
        <end position="288"/>
    </location>
</feature>
<dbReference type="InterPro" id="IPR039773">
    <property type="entry name" value="BAG_chaperone_regulator"/>
</dbReference>
<dbReference type="InterPro" id="IPR036533">
    <property type="entry name" value="BAG_dom_sf"/>
</dbReference>
<dbReference type="GO" id="GO:0051087">
    <property type="term" value="F:protein-folding chaperone binding"/>
    <property type="evidence" value="ECO:0007669"/>
    <property type="project" value="InterPro"/>
</dbReference>
<dbReference type="Gene3D" id="1.20.58.120">
    <property type="entry name" value="BAG domain"/>
    <property type="match status" value="1"/>
</dbReference>
<dbReference type="GO" id="GO:0000774">
    <property type="term" value="F:adenyl-nucleotide exchange factor activity"/>
    <property type="evidence" value="ECO:0007669"/>
    <property type="project" value="TreeGrafter"/>
</dbReference>
<feature type="region of interest" description="Disordered" evidence="2">
    <location>
        <begin position="42"/>
        <end position="173"/>
    </location>
</feature>
<feature type="compositionally biased region" description="Polar residues" evidence="2">
    <location>
        <begin position="253"/>
        <end position="266"/>
    </location>
</feature>
<proteinExistence type="predicted"/>
<dbReference type="EMBL" id="JTDY01001179">
    <property type="protein sequence ID" value="KOB74632.1"/>
    <property type="molecule type" value="Genomic_DNA"/>
</dbReference>
<feature type="compositionally biased region" description="Pro residues" evidence="2">
    <location>
        <begin position="303"/>
        <end position="317"/>
    </location>
</feature>
<evidence type="ECO:0000313" key="5">
    <source>
        <dbReference type="Proteomes" id="UP000037510"/>
    </source>
</evidence>
<feature type="domain" description="BAG" evidence="3">
    <location>
        <begin position="352"/>
        <end position="412"/>
    </location>
</feature>
<dbReference type="STRING" id="104452.A0A0L7LGQ6"/>
<dbReference type="Proteomes" id="UP000037510">
    <property type="component" value="Unassembled WGS sequence"/>
</dbReference>
<dbReference type="GO" id="GO:0005829">
    <property type="term" value="C:cytosol"/>
    <property type="evidence" value="ECO:0007669"/>
    <property type="project" value="TreeGrafter"/>
</dbReference>
<dbReference type="InterPro" id="IPR003103">
    <property type="entry name" value="BAG_domain"/>
</dbReference>
<dbReference type="SMART" id="SM00264">
    <property type="entry name" value="BAG"/>
    <property type="match status" value="1"/>
</dbReference>
<name>A0A0L7LGQ6_OPEBR</name>
<keyword evidence="1" id="KW-0143">Chaperone</keyword>
<feature type="region of interest" description="Disordered" evidence="2">
    <location>
        <begin position="187"/>
        <end position="335"/>
    </location>
</feature>
<dbReference type="Pfam" id="PF02179">
    <property type="entry name" value="BAG"/>
    <property type="match status" value="1"/>
</dbReference>
<feature type="compositionally biased region" description="Polar residues" evidence="2">
    <location>
        <begin position="488"/>
        <end position="497"/>
    </location>
</feature>
<accession>A0A0L7LGQ6</accession>
<feature type="region of interest" description="Disordered" evidence="2">
    <location>
        <begin position="411"/>
        <end position="546"/>
    </location>
</feature>
<gene>
    <name evidence="4" type="ORF">OBRU01_09005</name>
</gene>
<dbReference type="PANTHER" id="PTHR12329">
    <property type="entry name" value="BCL2-ASSOCIATED ATHANOGENE"/>
    <property type="match status" value="1"/>
</dbReference>
<dbReference type="AlphaFoldDB" id="A0A0L7LGQ6"/>
<dbReference type="PANTHER" id="PTHR12329:SF5">
    <property type="entry name" value="STARVIN, ISOFORM E"/>
    <property type="match status" value="1"/>
</dbReference>
<comment type="caution">
    <text evidence="4">The sequence shown here is derived from an EMBL/GenBank/DDBJ whole genome shotgun (WGS) entry which is preliminary data.</text>
</comment>
<feature type="compositionally biased region" description="Pro residues" evidence="2">
    <location>
        <begin position="200"/>
        <end position="213"/>
    </location>
</feature>
<protein>
    <submittedName>
        <fullName evidence="4">BAG domain-containing protein Samui</fullName>
    </submittedName>
</protein>
<dbReference type="GO" id="GO:0050821">
    <property type="term" value="P:protein stabilization"/>
    <property type="evidence" value="ECO:0007669"/>
    <property type="project" value="TreeGrafter"/>
</dbReference>
<evidence type="ECO:0000256" key="1">
    <source>
        <dbReference type="ARBA" id="ARBA00023186"/>
    </source>
</evidence>
<evidence type="ECO:0000313" key="4">
    <source>
        <dbReference type="EMBL" id="KOB74632.1"/>
    </source>
</evidence>
<evidence type="ECO:0000259" key="3">
    <source>
        <dbReference type="PROSITE" id="PS51035"/>
    </source>
</evidence>
<dbReference type="GO" id="GO:0016020">
    <property type="term" value="C:membrane"/>
    <property type="evidence" value="ECO:0007669"/>
    <property type="project" value="TreeGrafter"/>
</dbReference>
<reference evidence="4 5" key="1">
    <citation type="journal article" date="2015" name="Genome Biol. Evol.">
        <title>The genome of winter moth (Operophtera brumata) provides a genomic perspective on sexual dimorphism and phenology.</title>
        <authorList>
            <person name="Derks M.F."/>
            <person name="Smit S."/>
            <person name="Salis L."/>
            <person name="Schijlen E."/>
            <person name="Bossers A."/>
            <person name="Mateman C."/>
            <person name="Pijl A.S."/>
            <person name="de Ridder D."/>
            <person name="Groenen M.A."/>
            <person name="Visser M.E."/>
            <person name="Megens H.J."/>
        </authorList>
    </citation>
    <scope>NUCLEOTIDE SEQUENCE [LARGE SCALE GENOMIC DNA]</scope>
    <source>
        <strain evidence="4">WM2013NL</strain>
        <tissue evidence="4">Head and thorax</tissue>
    </source>
</reference>
<organism evidence="4 5">
    <name type="scientific">Operophtera brumata</name>
    <name type="common">Winter moth</name>
    <name type="synonym">Phalaena brumata</name>
    <dbReference type="NCBI Taxonomy" id="104452"/>
    <lineage>
        <taxon>Eukaryota</taxon>
        <taxon>Metazoa</taxon>
        <taxon>Ecdysozoa</taxon>
        <taxon>Arthropoda</taxon>
        <taxon>Hexapoda</taxon>
        <taxon>Insecta</taxon>
        <taxon>Pterygota</taxon>
        <taxon>Neoptera</taxon>
        <taxon>Endopterygota</taxon>
        <taxon>Lepidoptera</taxon>
        <taxon>Glossata</taxon>
        <taxon>Ditrysia</taxon>
        <taxon>Geometroidea</taxon>
        <taxon>Geometridae</taxon>
        <taxon>Larentiinae</taxon>
        <taxon>Operophtera</taxon>
    </lineage>
</organism>